<dbReference type="AlphaFoldDB" id="A0A3L9YZK7"/>
<reference evidence="2 3" key="1">
    <citation type="submission" date="2018-10" db="EMBL/GenBank/DDBJ databases">
        <title>Genomic Encyclopedia of Archaeal and Bacterial Type Strains, Phase II (KMG-II): from individual species to whole genera.</title>
        <authorList>
            <person name="Goeker M."/>
        </authorList>
    </citation>
    <scope>NUCLEOTIDE SEQUENCE [LARGE SCALE GENOMIC DNA]</scope>
    <source>
        <strain evidence="2 3">DSM 23424</strain>
    </source>
</reference>
<evidence type="ECO:0008006" key="4">
    <source>
        <dbReference type="Google" id="ProtNLM"/>
    </source>
</evidence>
<comment type="caution">
    <text evidence="2">The sequence shown here is derived from an EMBL/GenBank/DDBJ whole genome shotgun (WGS) entry which is preliminary data.</text>
</comment>
<evidence type="ECO:0000313" key="2">
    <source>
        <dbReference type="EMBL" id="RMA66013.1"/>
    </source>
</evidence>
<name>A0A3L9YZK7_9FLAO</name>
<keyword evidence="1" id="KW-0732">Signal</keyword>
<feature type="chain" id="PRO_5018327970" description="Outer membrane protein with beta-barrel domain" evidence="1">
    <location>
        <begin position="22"/>
        <end position="219"/>
    </location>
</feature>
<dbReference type="RefSeq" id="WP_121906032.1">
    <property type="nucleotide sequence ID" value="NZ_REFC01000011.1"/>
</dbReference>
<accession>A0A3L9YZK7</accession>
<dbReference type="Proteomes" id="UP000271339">
    <property type="component" value="Unassembled WGS sequence"/>
</dbReference>
<evidence type="ECO:0000313" key="3">
    <source>
        <dbReference type="Proteomes" id="UP000271339"/>
    </source>
</evidence>
<protein>
    <recommendedName>
        <fullName evidence="4">Outer membrane protein with beta-barrel domain</fullName>
    </recommendedName>
</protein>
<dbReference type="EMBL" id="REFC01000011">
    <property type="protein sequence ID" value="RMA66013.1"/>
    <property type="molecule type" value="Genomic_DNA"/>
</dbReference>
<feature type="signal peptide" evidence="1">
    <location>
        <begin position="1"/>
        <end position="21"/>
    </location>
</feature>
<evidence type="ECO:0000256" key="1">
    <source>
        <dbReference type="SAM" id="SignalP"/>
    </source>
</evidence>
<gene>
    <name evidence="2" type="ORF">BXY75_0429</name>
</gene>
<sequence>MSLKSLTFVTICFLLFQQANAQRNYEEYNRIGLTGGLILFDINTDNLVTEQGNGFEGGLTTRGSFRGPFDLIFGVSFYDSNIGIQGRPILTGDPVFINYNLMAAQVGILGSLNIIKHHLSLEFGPILNVNSKLEVDNDRFNDYILEGYSTLTAKDIQDINRINFRAAAGITAGLEVFRLSAMYQYGVSNMLGKLSDQGLESKDFEGHSSTIVFAATFYF</sequence>
<proteinExistence type="predicted"/>
<organism evidence="2 3">
    <name type="scientific">Ulvibacter antarcticus</name>
    <dbReference type="NCBI Taxonomy" id="442714"/>
    <lineage>
        <taxon>Bacteria</taxon>
        <taxon>Pseudomonadati</taxon>
        <taxon>Bacteroidota</taxon>
        <taxon>Flavobacteriia</taxon>
        <taxon>Flavobacteriales</taxon>
        <taxon>Flavobacteriaceae</taxon>
        <taxon>Ulvibacter</taxon>
    </lineage>
</organism>
<keyword evidence="3" id="KW-1185">Reference proteome</keyword>
<dbReference type="OrthoDB" id="1143271at2"/>